<proteinExistence type="predicted"/>
<feature type="chain" id="PRO_5042956633" description="Disintegrin and metalloproteinase domain-containing protein 15" evidence="10">
    <location>
        <begin position="18"/>
        <end position="795"/>
    </location>
</feature>
<dbReference type="GO" id="GO:0005615">
    <property type="term" value="C:extracellular space"/>
    <property type="evidence" value="ECO:0007669"/>
    <property type="project" value="TreeGrafter"/>
</dbReference>
<dbReference type="GO" id="GO:0016020">
    <property type="term" value="C:membrane"/>
    <property type="evidence" value="ECO:0007669"/>
    <property type="project" value="UniProtKB-SubCell"/>
</dbReference>
<feature type="active site" evidence="7">
    <location>
        <position position="313"/>
    </location>
</feature>
<dbReference type="GO" id="GO:0004222">
    <property type="term" value="F:metalloendopeptidase activity"/>
    <property type="evidence" value="ECO:0007669"/>
    <property type="project" value="InterPro"/>
</dbReference>
<feature type="domain" description="Peptidase M12B" evidence="12">
    <location>
        <begin position="176"/>
        <end position="378"/>
    </location>
</feature>
<feature type="binding site" evidence="7">
    <location>
        <position position="316"/>
    </location>
    <ligand>
        <name>Zn(2+)</name>
        <dbReference type="ChEBI" id="CHEBI:29105"/>
        <note>catalytic</note>
    </ligand>
</feature>
<dbReference type="SUPFAM" id="SSF55486">
    <property type="entry name" value="Metalloproteases ('zincins'), catalytic domain"/>
    <property type="match status" value="1"/>
</dbReference>
<feature type="binding site" evidence="7">
    <location>
        <position position="322"/>
    </location>
    <ligand>
        <name>Zn(2+)</name>
        <dbReference type="ChEBI" id="CHEBI:29105"/>
        <note>catalytic</note>
    </ligand>
</feature>
<dbReference type="Gene3D" id="3.40.390.10">
    <property type="entry name" value="Collagenase (Catalytic Domain)"/>
    <property type="match status" value="1"/>
</dbReference>
<sequence>MTGAVTVLLLSAAFTAARSLNAPPDRLTDRRPLLEKTRPFILVDGERRSLAEALQAGHPDALQMELQMRGQHFLFDLQKNRALLPKPPNIFLYLPNGTGESLRSDPVVTASSPSTPRSAWSCSLSRGGAGGEEEGVHLLFSSPPLGGAAGCGVPHTAPPPHGSTHRRRRDILSETKYIELVLVVDHQEFLNYQRNNKTIIYRMLDVANQVDWFYRPLKVRVALTGLEIWSDGDKIPAEESPTDTLNSFLRWRTRTLLPRLRHDNAQLVKGGSFDGTTVGMASQASMCSRDRSGGVNVDHLVSVLGLASTVAHELGHNLGMSHDTAERLCSCSNERRLGGCIMEPSTGFLPGQMFSSCSAADLSLSLLSGGGDVSVQRASAPAGGAELWKPLREAGSRCRDPLGECDLPEFCTGSSPYCPPNVFLQNGQRCEDEASYCYEGVCASMKSQCQLLWGPNATSAPPVCFSSVNKQGNKYGNCGKMKNGSYIPCGDADVQCGRIQCEGGRQRPLLGSNTEILTTRVRFNHSDLVCRGTFFHLGDDVSDPATVSQGTACSQNKACLNQKCQDVSVFGVEECRAKCSGHGVCNSNQNCHCGGGWAPPDCRASGLGGSVDSGPATSPRNSDPVKVSLLVLFLFVLPSLLLFVALRFPRLRHSFLSPLHKGRHNRTPVMERADRRNGEQVRPLRFHLNAPPDILLIPPHKEVHDRPTAPTKPLPPDPTLNPPPQLLGRPAPPNKPLPPDPGTPAQIPLKPLVPVKPRLVAPPPNRHGAAANPAGPKRRPPLRPAGAQRVDSSAL</sequence>
<feature type="signal peptide" evidence="10">
    <location>
        <begin position="1"/>
        <end position="17"/>
    </location>
</feature>
<gene>
    <name evidence="13" type="ORF">CgunFtcFv8_018898</name>
</gene>
<keyword evidence="14" id="KW-1185">Reference proteome</keyword>
<feature type="disulfide bond" evidence="6">
    <location>
        <begin position="593"/>
        <end position="602"/>
    </location>
</feature>
<name>A0AAN8DKA1_CHAGU</name>
<dbReference type="InterPro" id="IPR001590">
    <property type="entry name" value="Peptidase_M12B"/>
</dbReference>
<evidence type="ECO:0000256" key="8">
    <source>
        <dbReference type="SAM" id="MobiDB-lite"/>
    </source>
</evidence>
<dbReference type="GO" id="GO:0006508">
    <property type="term" value="P:proteolysis"/>
    <property type="evidence" value="ECO:0007669"/>
    <property type="project" value="InterPro"/>
</dbReference>
<keyword evidence="4 9" id="KW-0472">Membrane</keyword>
<keyword evidence="6" id="KW-0245">EGF-like domain</keyword>
<evidence type="ECO:0000256" key="4">
    <source>
        <dbReference type="ARBA" id="ARBA00023136"/>
    </source>
</evidence>
<feature type="transmembrane region" description="Helical" evidence="9">
    <location>
        <begin position="627"/>
        <end position="646"/>
    </location>
</feature>
<dbReference type="GO" id="GO:0045087">
    <property type="term" value="P:innate immune response"/>
    <property type="evidence" value="ECO:0007669"/>
    <property type="project" value="TreeGrafter"/>
</dbReference>
<keyword evidence="7" id="KW-0862">Zinc</keyword>
<dbReference type="PANTHER" id="PTHR11905">
    <property type="entry name" value="ADAM A DISINTEGRIN AND METALLOPROTEASE DOMAIN"/>
    <property type="match status" value="1"/>
</dbReference>
<keyword evidence="2 9" id="KW-0812">Transmembrane</keyword>
<dbReference type="InterPro" id="IPR034027">
    <property type="entry name" value="Reprolysin_adamalysin"/>
</dbReference>
<comment type="caution">
    <text evidence="13">The sequence shown here is derived from an EMBL/GenBank/DDBJ whole genome shotgun (WGS) entry which is preliminary data.</text>
</comment>
<accession>A0AAN8DKA1</accession>
<dbReference type="InterPro" id="IPR001762">
    <property type="entry name" value="Disintegrin_dom"/>
</dbReference>
<dbReference type="CDD" id="cd04269">
    <property type="entry name" value="ZnMc_adamalysin_II_like"/>
    <property type="match status" value="1"/>
</dbReference>
<comment type="subcellular location">
    <subcellularLocation>
        <location evidence="1">Membrane</location>
        <topology evidence="1">Single-pass membrane protein</topology>
    </subcellularLocation>
</comment>
<keyword evidence="7" id="KW-0479">Metal-binding</keyword>
<dbReference type="InterPro" id="IPR000742">
    <property type="entry name" value="EGF"/>
</dbReference>
<dbReference type="InterPro" id="IPR036436">
    <property type="entry name" value="Disintegrin_dom_sf"/>
</dbReference>
<dbReference type="PROSITE" id="PS50215">
    <property type="entry name" value="ADAM_MEPRO"/>
    <property type="match status" value="1"/>
</dbReference>
<evidence type="ECO:0000256" key="9">
    <source>
        <dbReference type="SAM" id="Phobius"/>
    </source>
</evidence>
<dbReference type="Pfam" id="PF08516">
    <property type="entry name" value="ADAM_CR"/>
    <property type="match status" value="1"/>
</dbReference>
<feature type="compositionally biased region" description="Low complexity" evidence="8">
    <location>
        <begin position="748"/>
        <end position="759"/>
    </location>
</feature>
<dbReference type="PANTHER" id="PTHR11905:SF130">
    <property type="entry name" value="DISINTEGRIN AND METALLOPROTEINASE DOMAIN-CONTAINING PROTEIN 15"/>
    <property type="match status" value="1"/>
</dbReference>
<feature type="compositionally biased region" description="Pro residues" evidence="8">
    <location>
        <begin position="710"/>
        <end position="742"/>
    </location>
</feature>
<keyword evidence="3 9" id="KW-1133">Transmembrane helix</keyword>
<protein>
    <recommendedName>
        <fullName evidence="15">Disintegrin and metalloproteinase domain-containing protein 15</fullName>
    </recommendedName>
</protein>
<evidence type="ECO:0000256" key="3">
    <source>
        <dbReference type="ARBA" id="ARBA00022989"/>
    </source>
</evidence>
<dbReference type="SMART" id="SM00050">
    <property type="entry name" value="DISIN"/>
    <property type="match status" value="1"/>
</dbReference>
<feature type="binding site" evidence="7">
    <location>
        <position position="312"/>
    </location>
    <ligand>
        <name>Zn(2+)</name>
        <dbReference type="ChEBI" id="CHEBI:29105"/>
        <note>catalytic</note>
    </ligand>
</feature>
<dbReference type="InterPro" id="IPR024079">
    <property type="entry name" value="MetalloPept_cat_dom_sf"/>
</dbReference>
<feature type="region of interest" description="Disordered" evidence="8">
    <location>
        <begin position="695"/>
        <end position="795"/>
    </location>
</feature>
<keyword evidence="10" id="KW-0732">Signal</keyword>
<evidence type="ECO:0000259" key="11">
    <source>
        <dbReference type="PROSITE" id="PS50026"/>
    </source>
</evidence>
<evidence type="ECO:0008006" key="15">
    <source>
        <dbReference type="Google" id="ProtNLM"/>
    </source>
</evidence>
<evidence type="ECO:0000313" key="13">
    <source>
        <dbReference type="EMBL" id="KAK5921540.1"/>
    </source>
</evidence>
<evidence type="ECO:0000259" key="12">
    <source>
        <dbReference type="PROSITE" id="PS50215"/>
    </source>
</evidence>
<evidence type="ECO:0000256" key="1">
    <source>
        <dbReference type="ARBA" id="ARBA00004167"/>
    </source>
</evidence>
<evidence type="ECO:0000256" key="7">
    <source>
        <dbReference type="PROSITE-ProRule" id="PRU00276"/>
    </source>
</evidence>
<dbReference type="SMART" id="SM00608">
    <property type="entry name" value="ACR"/>
    <property type="match status" value="1"/>
</dbReference>
<evidence type="ECO:0000256" key="5">
    <source>
        <dbReference type="ARBA" id="ARBA00023157"/>
    </source>
</evidence>
<feature type="disulfide bond" evidence="6">
    <location>
        <begin position="575"/>
        <end position="585"/>
    </location>
</feature>
<evidence type="ECO:0000256" key="6">
    <source>
        <dbReference type="PROSITE-ProRule" id="PRU00076"/>
    </source>
</evidence>
<feature type="domain" description="EGF-like" evidence="11">
    <location>
        <begin position="571"/>
        <end position="603"/>
    </location>
</feature>
<dbReference type="Proteomes" id="UP001331515">
    <property type="component" value="Unassembled WGS sequence"/>
</dbReference>
<dbReference type="InterPro" id="IPR006586">
    <property type="entry name" value="ADAM_Cys-rich"/>
</dbReference>
<reference evidence="13 14" key="1">
    <citation type="journal article" date="2023" name="Mol. Biol. Evol.">
        <title>Genomics of Secondarily Temperate Adaptation in the Only Non-Antarctic Icefish.</title>
        <authorList>
            <person name="Rivera-Colon A.G."/>
            <person name="Rayamajhi N."/>
            <person name="Minhas B.F."/>
            <person name="Madrigal G."/>
            <person name="Bilyk K.T."/>
            <person name="Yoon V."/>
            <person name="Hune M."/>
            <person name="Gregory S."/>
            <person name="Cheng C.H.C."/>
            <person name="Catchen J.M."/>
        </authorList>
    </citation>
    <scope>NUCLEOTIDE SEQUENCE [LARGE SCALE GENOMIC DNA]</scope>
    <source>
        <tissue evidence="13">White muscle</tissue>
    </source>
</reference>
<dbReference type="GO" id="GO:0007229">
    <property type="term" value="P:integrin-mediated signaling pathway"/>
    <property type="evidence" value="ECO:0007669"/>
    <property type="project" value="TreeGrafter"/>
</dbReference>
<dbReference type="PROSITE" id="PS50026">
    <property type="entry name" value="EGF_3"/>
    <property type="match status" value="1"/>
</dbReference>
<comment type="caution">
    <text evidence="6">Lacks conserved residue(s) required for the propagation of feature annotation.</text>
</comment>
<dbReference type="SUPFAM" id="SSF57552">
    <property type="entry name" value="Blood coagulation inhibitor (disintegrin)"/>
    <property type="match status" value="1"/>
</dbReference>
<dbReference type="GO" id="GO:0046872">
    <property type="term" value="F:metal ion binding"/>
    <property type="evidence" value="ECO:0007669"/>
    <property type="project" value="UniProtKB-KW"/>
</dbReference>
<evidence type="ECO:0000256" key="10">
    <source>
        <dbReference type="SAM" id="SignalP"/>
    </source>
</evidence>
<evidence type="ECO:0000256" key="2">
    <source>
        <dbReference type="ARBA" id="ARBA00022692"/>
    </source>
</evidence>
<dbReference type="FunFam" id="3.40.390.10:FF:000002">
    <property type="entry name" value="Disintegrin and metalloproteinase domain-containing protein 22"/>
    <property type="match status" value="1"/>
</dbReference>
<dbReference type="PROSITE" id="PS01186">
    <property type="entry name" value="EGF_2"/>
    <property type="match status" value="1"/>
</dbReference>
<dbReference type="AlphaFoldDB" id="A0AAN8DKA1"/>
<keyword evidence="5 6" id="KW-1015">Disulfide bond</keyword>
<dbReference type="Pfam" id="PF01421">
    <property type="entry name" value="Reprolysin"/>
    <property type="match status" value="1"/>
</dbReference>
<dbReference type="GO" id="GO:0005178">
    <property type="term" value="F:integrin binding"/>
    <property type="evidence" value="ECO:0007669"/>
    <property type="project" value="TreeGrafter"/>
</dbReference>
<evidence type="ECO:0000313" key="14">
    <source>
        <dbReference type="Proteomes" id="UP001331515"/>
    </source>
</evidence>
<dbReference type="EMBL" id="JAURVH010001522">
    <property type="protein sequence ID" value="KAK5921540.1"/>
    <property type="molecule type" value="Genomic_DNA"/>
</dbReference>
<dbReference type="Gene3D" id="4.10.70.10">
    <property type="entry name" value="Disintegrin domain"/>
    <property type="match status" value="1"/>
</dbReference>
<organism evidence="13 14">
    <name type="scientific">Champsocephalus gunnari</name>
    <name type="common">Mackerel icefish</name>
    <dbReference type="NCBI Taxonomy" id="52237"/>
    <lineage>
        <taxon>Eukaryota</taxon>
        <taxon>Metazoa</taxon>
        <taxon>Chordata</taxon>
        <taxon>Craniata</taxon>
        <taxon>Vertebrata</taxon>
        <taxon>Euteleostomi</taxon>
        <taxon>Actinopterygii</taxon>
        <taxon>Neopterygii</taxon>
        <taxon>Teleostei</taxon>
        <taxon>Neoteleostei</taxon>
        <taxon>Acanthomorphata</taxon>
        <taxon>Eupercaria</taxon>
        <taxon>Perciformes</taxon>
        <taxon>Notothenioidei</taxon>
        <taxon>Channichthyidae</taxon>
        <taxon>Champsocephalus</taxon>
    </lineage>
</organism>